<accession>A0A8S2L3T7</accession>
<dbReference type="Proteomes" id="UP000681720">
    <property type="component" value="Unassembled WGS sequence"/>
</dbReference>
<evidence type="ECO:0000313" key="11">
    <source>
        <dbReference type="Proteomes" id="UP000681720"/>
    </source>
</evidence>
<comment type="subcellular location">
    <subcellularLocation>
        <location evidence="1">Cell membrane</location>
        <topology evidence="1">Multi-pass membrane protein</topology>
    </subcellularLocation>
</comment>
<evidence type="ECO:0000313" key="10">
    <source>
        <dbReference type="EMBL" id="CAF3884699.1"/>
    </source>
</evidence>
<feature type="transmembrane region" description="Helical" evidence="8">
    <location>
        <begin position="613"/>
        <end position="635"/>
    </location>
</feature>
<dbReference type="Pfam" id="PF03137">
    <property type="entry name" value="OATP"/>
    <property type="match status" value="2"/>
</dbReference>
<keyword evidence="5 8" id="KW-1133">Transmembrane helix</keyword>
<dbReference type="AlphaFoldDB" id="A0A8S2L3T7"/>
<feature type="transmembrane region" description="Helical" evidence="8">
    <location>
        <begin position="110"/>
        <end position="132"/>
    </location>
</feature>
<evidence type="ECO:0000256" key="8">
    <source>
        <dbReference type="SAM" id="Phobius"/>
    </source>
</evidence>
<dbReference type="SUPFAM" id="SSF103473">
    <property type="entry name" value="MFS general substrate transporter"/>
    <property type="match status" value="2"/>
</dbReference>
<evidence type="ECO:0000256" key="2">
    <source>
        <dbReference type="ARBA" id="ARBA00009657"/>
    </source>
</evidence>
<feature type="transmembrane region" description="Helical" evidence="8">
    <location>
        <begin position="563"/>
        <end position="583"/>
    </location>
</feature>
<evidence type="ECO:0000256" key="3">
    <source>
        <dbReference type="ARBA" id="ARBA00022475"/>
    </source>
</evidence>
<gene>
    <name evidence="10" type="ORF">GIL414_LOCUS5726</name>
</gene>
<dbReference type="PANTHER" id="PTHR11388:SF100">
    <property type="entry name" value="SOLUTE CARRIER ORGANIC ANION TRANSPORTER FAMILY MEMBER 4A1"/>
    <property type="match status" value="1"/>
</dbReference>
<protein>
    <recommendedName>
        <fullName evidence="9">Kazal-like domain-containing protein</fullName>
    </recommendedName>
</protein>
<name>A0A8S2L3T7_9BILA</name>
<feature type="transmembrane region" description="Helical" evidence="8">
    <location>
        <begin position="390"/>
        <end position="412"/>
    </location>
</feature>
<dbReference type="EMBL" id="CAJOBJ010001549">
    <property type="protein sequence ID" value="CAF3884699.1"/>
    <property type="molecule type" value="Genomic_DNA"/>
</dbReference>
<evidence type="ECO:0000259" key="9">
    <source>
        <dbReference type="PROSITE" id="PS51465"/>
    </source>
</evidence>
<organism evidence="10 11">
    <name type="scientific">Rotaria magnacalcarata</name>
    <dbReference type="NCBI Taxonomy" id="392030"/>
    <lineage>
        <taxon>Eukaryota</taxon>
        <taxon>Metazoa</taxon>
        <taxon>Spiralia</taxon>
        <taxon>Gnathifera</taxon>
        <taxon>Rotifera</taxon>
        <taxon>Eurotatoria</taxon>
        <taxon>Bdelloidea</taxon>
        <taxon>Philodinida</taxon>
        <taxon>Philodinidae</taxon>
        <taxon>Rotaria</taxon>
    </lineage>
</organism>
<feature type="domain" description="Kazal-like" evidence="9">
    <location>
        <begin position="492"/>
        <end position="544"/>
    </location>
</feature>
<dbReference type="GO" id="GO:0016323">
    <property type="term" value="C:basolateral plasma membrane"/>
    <property type="evidence" value="ECO:0007669"/>
    <property type="project" value="TreeGrafter"/>
</dbReference>
<feature type="transmembrane region" description="Helical" evidence="8">
    <location>
        <begin position="424"/>
        <end position="447"/>
    </location>
</feature>
<evidence type="ECO:0000256" key="7">
    <source>
        <dbReference type="ARBA" id="ARBA00023157"/>
    </source>
</evidence>
<keyword evidence="3" id="KW-1003">Cell membrane</keyword>
<evidence type="ECO:0000256" key="6">
    <source>
        <dbReference type="ARBA" id="ARBA00023136"/>
    </source>
</evidence>
<dbReference type="Gene3D" id="1.20.1250.20">
    <property type="entry name" value="MFS general substrate transporter like domains"/>
    <property type="match status" value="1"/>
</dbReference>
<feature type="transmembrane region" description="Helical" evidence="8">
    <location>
        <begin position="83"/>
        <end position="103"/>
    </location>
</feature>
<feature type="transmembrane region" description="Helical" evidence="8">
    <location>
        <begin position="656"/>
        <end position="678"/>
    </location>
</feature>
<dbReference type="GO" id="GO:0043252">
    <property type="term" value="P:sodium-independent organic anion transport"/>
    <property type="evidence" value="ECO:0007669"/>
    <property type="project" value="TreeGrafter"/>
</dbReference>
<proteinExistence type="inferred from homology"/>
<comment type="caution">
    <text evidence="10">The sequence shown here is derived from an EMBL/GenBank/DDBJ whole genome shotgun (WGS) entry which is preliminary data.</text>
</comment>
<dbReference type="PROSITE" id="PS51465">
    <property type="entry name" value="KAZAL_2"/>
    <property type="match status" value="1"/>
</dbReference>
<keyword evidence="7" id="KW-1015">Disulfide bond</keyword>
<dbReference type="PANTHER" id="PTHR11388">
    <property type="entry name" value="ORGANIC ANION TRANSPORTER"/>
    <property type="match status" value="1"/>
</dbReference>
<evidence type="ECO:0000256" key="4">
    <source>
        <dbReference type="ARBA" id="ARBA00022692"/>
    </source>
</evidence>
<evidence type="ECO:0000256" key="5">
    <source>
        <dbReference type="ARBA" id="ARBA00022989"/>
    </source>
</evidence>
<sequence>MTSSIVMHNTNKLSQDDDDTHSKYKLYGWKNFRITGILSHSLSAYIILCTCNFIQNFSVNGANNAVISTLERVFYLDSVQSGLFLALYDLATVISSPLVGYLGSRYSSPIFFSLNMIIVGIGNLLIASSNFVGQDSIFSFTSDSTQYTTADDDVLFKCYKDPFNENNISNLSCLRQGHVSSTPQNAKLLLYFGNFVNGIGSVALFTIGIAYIERIFPRGKAAYCQGVYFAVDLQISRQDSSTGISMLSSCPQTPALRSGSLELQSDSNNQRETALPSLKPLTNEYRLSHRNSRQLSSIEHVSTADTSLNAKNTTESVVNPVHLNELVCKNLTITNSIPSSSITNDSTPSVLSASSSTNVSSLPKIPKQTISQNLKHMCIVILILMKNTRYIFIVIGNLFEGILIKGFVPFIAKYFEYQHQLDSSMATLLTGAIALLSVIIGCPLGAWFLNKFSWTPRRCARICGIVFTISSFLFLFLTFSCPELKFEYSSCTKINSICCQNIYHPVCSVDVPGRMFLSPCHYGCTNHTKTNNSVSFYSSCNCAGDSTVRLTEATCKFRQIPCVAIFALTVTGATLVVFFTAFIQVPLLQVLLYSVPISYQSMALGLRQTIVRVFGQTTGPLLFGFIFDQSCLVWLTDCYRRKTCKVYNNRRMGISMALSGFSTRIISGIACIIVFMHWERHGSDEVVIPGNLITVTAPDPVNKDENGEVTKL</sequence>
<dbReference type="GO" id="GO:0015347">
    <property type="term" value="F:sodium-independent organic anion transmembrane transporter activity"/>
    <property type="evidence" value="ECO:0007669"/>
    <property type="project" value="TreeGrafter"/>
</dbReference>
<reference evidence="10" key="1">
    <citation type="submission" date="2021-02" db="EMBL/GenBank/DDBJ databases">
        <authorList>
            <person name="Nowell W R."/>
        </authorList>
    </citation>
    <scope>NUCLEOTIDE SEQUENCE</scope>
</reference>
<dbReference type="InterPro" id="IPR004156">
    <property type="entry name" value="OATP"/>
</dbReference>
<feature type="transmembrane region" description="Helical" evidence="8">
    <location>
        <begin position="188"/>
        <end position="212"/>
    </location>
</feature>
<evidence type="ECO:0000256" key="1">
    <source>
        <dbReference type="ARBA" id="ARBA00004651"/>
    </source>
</evidence>
<keyword evidence="4 8" id="KW-0812">Transmembrane</keyword>
<dbReference type="InterPro" id="IPR036259">
    <property type="entry name" value="MFS_trans_sf"/>
</dbReference>
<keyword evidence="6 8" id="KW-0472">Membrane</keyword>
<dbReference type="InterPro" id="IPR002350">
    <property type="entry name" value="Kazal_dom"/>
</dbReference>
<comment type="similarity">
    <text evidence="2">Belongs to the organo anion transporter (TC 2.A.60) family.</text>
</comment>